<dbReference type="Pfam" id="PF19310">
    <property type="entry name" value="TOP_N"/>
    <property type="match status" value="1"/>
</dbReference>
<reference evidence="2" key="3">
    <citation type="submission" date="2023-07" db="EMBL/GenBank/DDBJ databases">
        <title>An improved reference 1 genome and first organelle genomes of Quercus suber.</title>
        <authorList>
            <consortium name="Genosuber Consortium"/>
            <person name="Usie A."/>
            <person name="Serra O."/>
            <person name="Barros P."/>
        </authorList>
    </citation>
    <scope>NUCLEOTIDE SEQUENCE</scope>
    <source>
        <strain evidence="2">HL8</strain>
        <tissue evidence="2">Leaves</tissue>
    </source>
</reference>
<name>A0AAW0M3M6_QUESU</name>
<comment type="caution">
    <text evidence="2">The sequence shown here is derived from an EMBL/GenBank/DDBJ whole genome shotgun (WGS) entry which is preliminary data.</text>
</comment>
<reference evidence="2" key="1">
    <citation type="submission" date="2017-12" db="EMBL/GenBank/DDBJ databases">
        <authorList>
            <person name="Barbosa P."/>
            <person name="Usie A."/>
            <person name="Ramos A.M."/>
        </authorList>
    </citation>
    <scope>NUCLEOTIDE SEQUENCE</scope>
    <source>
        <strain evidence="2">HL8</strain>
        <tissue evidence="2">Leaves</tissue>
    </source>
</reference>
<evidence type="ECO:0000313" key="2">
    <source>
        <dbReference type="EMBL" id="KAK7858465.1"/>
    </source>
</evidence>
<organism evidence="2">
    <name type="scientific">Quercus suber</name>
    <name type="common">Cork oak</name>
    <dbReference type="NCBI Taxonomy" id="58331"/>
    <lineage>
        <taxon>Eukaryota</taxon>
        <taxon>Viridiplantae</taxon>
        <taxon>Streptophyta</taxon>
        <taxon>Embryophyta</taxon>
        <taxon>Tracheophyta</taxon>
        <taxon>Spermatophyta</taxon>
        <taxon>Magnoliopsida</taxon>
        <taxon>eudicotyledons</taxon>
        <taxon>Gunneridae</taxon>
        <taxon>Pentapetalae</taxon>
        <taxon>rosids</taxon>
        <taxon>fabids</taxon>
        <taxon>Fagales</taxon>
        <taxon>Fagaceae</taxon>
        <taxon>Quercus</taxon>
    </lineage>
</organism>
<dbReference type="AlphaFoldDB" id="A0AAW0M3M6"/>
<feature type="domain" description="Oligopeptidase A N-terminal" evidence="1">
    <location>
        <begin position="10"/>
        <end position="44"/>
    </location>
</feature>
<sequence>MPDLRFVFEEVQGIVEHLKSVKEMPDLRFVFEEVQPQNFETQQRRLAVVQKKNKKPEAFALQEKRVLWHFE</sequence>
<evidence type="ECO:0000259" key="1">
    <source>
        <dbReference type="Pfam" id="PF19310"/>
    </source>
</evidence>
<reference evidence="2" key="2">
    <citation type="journal article" date="2018" name="Sci. Data">
        <title>The draft genome sequence of cork oak.</title>
        <authorList>
            <person name="Ramos A.M."/>
            <person name="Usie A."/>
            <person name="Barbosa P."/>
            <person name="Barros P.M."/>
            <person name="Capote T."/>
            <person name="Chaves I."/>
            <person name="Simoes F."/>
            <person name="Abreu I."/>
            <person name="Carrasquinho I."/>
            <person name="Faro C."/>
            <person name="Guimaraes J.B."/>
            <person name="Mendonca D."/>
            <person name="Nobrega F."/>
            <person name="Rodrigues L."/>
            <person name="Saibo N.J.M."/>
            <person name="Varela M.C."/>
            <person name="Egas C."/>
            <person name="Matos J."/>
            <person name="Miguel C.M."/>
            <person name="Oliveira M.M."/>
            <person name="Ricardo C.P."/>
            <person name="Goncalves S."/>
        </authorList>
    </citation>
    <scope>NUCLEOTIDE SEQUENCE [LARGE SCALE GENOMIC DNA]</scope>
    <source>
        <strain evidence="2">HL8</strain>
    </source>
</reference>
<proteinExistence type="predicted"/>
<accession>A0AAW0M3M6</accession>
<dbReference type="InterPro" id="IPR045666">
    <property type="entry name" value="OpdA_N"/>
</dbReference>
<protein>
    <recommendedName>
        <fullName evidence="1">Oligopeptidase A N-terminal domain-containing protein</fullName>
    </recommendedName>
</protein>
<dbReference type="EMBL" id="PKMF04000019">
    <property type="protein sequence ID" value="KAK7858465.1"/>
    <property type="molecule type" value="Genomic_DNA"/>
</dbReference>
<gene>
    <name evidence="2" type="ORF">CFP56_012338</name>
</gene>